<accession>A0A2D4J0K6</accession>
<dbReference type="Pfam" id="PF13472">
    <property type="entry name" value="Lipase_GDSL_2"/>
    <property type="match status" value="1"/>
</dbReference>
<evidence type="ECO:0000313" key="2">
    <source>
        <dbReference type="EMBL" id="LAA90006.1"/>
    </source>
</evidence>
<protein>
    <recommendedName>
        <fullName evidence="1">SGNH hydrolase-type esterase domain-containing protein</fullName>
    </recommendedName>
</protein>
<reference evidence="2" key="1">
    <citation type="submission" date="2017-07" db="EMBL/GenBank/DDBJ databases">
        <authorList>
            <person name="Mikheyev A."/>
            <person name="Grau M."/>
        </authorList>
    </citation>
    <scope>NUCLEOTIDE SEQUENCE</scope>
    <source>
        <tissue evidence="2">Venom_gland</tissue>
    </source>
</reference>
<dbReference type="AlphaFoldDB" id="A0A2D4J0K6"/>
<dbReference type="CDD" id="cd00229">
    <property type="entry name" value="SGNH_hydrolase"/>
    <property type="match status" value="1"/>
</dbReference>
<proteinExistence type="predicted"/>
<sequence>MDHKRKAFAVSQHNRYSAIADLNRDTKVTGQGSCDNDNSSEPGIMVLEEELTLERRKCESGITHQSHKKSKASKKISQLLVGDSIVRDVNLGKDTEVLKEVRCVPGATASRDKKYILKIVKNASKDYDLDAIIHLGTNDLSQKDVLSVQKDFQSLEYELSNMGCRLIFSEVLPVYKEQKGKGQRVAEFNVWLKEWCKREGFGFISHDVCSWSNEKLYKRDGLHPSKKGAELLGIKFTDFLDKHLN</sequence>
<organism evidence="2">
    <name type="scientific">Micrurus lemniscatus lemniscatus</name>
    <dbReference type="NCBI Taxonomy" id="129467"/>
    <lineage>
        <taxon>Eukaryota</taxon>
        <taxon>Metazoa</taxon>
        <taxon>Chordata</taxon>
        <taxon>Craniata</taxon>
        <taxon>Vertebrata</taxon>
        <taxon>Euteleostomi</taxon>
        <taxon>Lepidosauria</taxon>
        <taxon>Squamata</taxon>
        <taxon>Bifurcata</taxon>
        <taxon>Unidentata</taxon>
        <taxon>Episquamata</taxon>
        <taxon>Toxicofera</taxon>
        <taxon>Serpentes</taxon>
        <taxon>Colubroidea</taxon>
        <taxon>Elapidae</taxon>
        <taxon>Elapinae</taxon>
        <taxon>Micrurus</taxon>
    </lineage>
</organism>
<reference evidence="2" key="2">
    <citation type="submission" date="2017-11" db="EMBL/GenBank/DDBJ databases">
        <title>Coralsnake Venomics: Analyses of Venom Gland Transcriptomes and Proteomes of Six Brazilian Taxa.</title>
        <authorList>
            <person name="Aird S.D."/>
            <person name="Jorge da Silva N."/>
            <person name="Qiu L."/>
            <person name="Villar-Briones A."/>
            <person name="Aparecida-Saddi V."/>
            <person name="Campos-Telles M.P."/>
            <person name="Grau M."/>
            <person name="Mikheyev A.S."/>
        </authorList>
    </citation>
    <scope>NUCLEOTIDE SEQUENCE</scope>
    <source>
        <tissue evidence="2">Venom_gland</tissue>
    </source>
</reference>
<dbReference type="InterPro" id="IPR013830">
    <property type="entry name" value="SGNH_hydro"/>
</dbReference>
<dbReference type="SUPFAM" id="SSF52266">
    <property type="entry name" value="SGNH hydrolase"/>
    <property type="match status" value="1"/>
</dbReference>
<dbReference type="Gene3D" id="3.40.50.12700">
    <property type="match status" value="1"/>
</dbReference>
<dbReference type="EMBL" id="IACK01137682">
    <property type="protein sequence ID" value="LAA90006.1"/>
    <property type="molecule type" value="Transcribed_RNA"/>
</dbReference>
<evidence type="ECO:0000259" key="1">
    <source>
        <dbReference type="Pfam" id="PF13472"/>
    </source>
</evidence>
<name>A0A2D4J0K6_MICLE</name>
<dbReference type="Gene3D" id="3.40.50.12690">
    <property type="match status" value="1"/>
</dbReference>
<feature type="domain" description="SGNH hydrolase-type esterase" evidence="1">
    <location>
        <begin position="102"/>
        <end position="230"/>
    </location>
</feature>